<dbReference type="Pfam" id="PF02518">
    <property type="entry name" value="HATPase_c"/>
    <property type="match status" value="1"/>
</dbReference>
<dbReference type="InterPro" id="IPR036097">
    <property type="entry name" value="HisK_dim/P_sf"/>
</dbReference>
<protein>
    <recommendedName>
        <fullName evidence="2">histidine kinase</fullName>
        <ecNumber evidence="2">2.7.13.3</ecNumber>
    </recommendedName>
</protein>
<keyword evidence="3" id="KW-0597">Phosphoprotein</keyword>
<keyword evidence="4" id="KW-0808">Transferase</keyword>
<evidence type="ECO:0000313" key="12">
    <source>
        <dbReference type="Proteomes" id="UP001300692"/>
    </source>
</evidence>
<evidence type="ECO:0000256" key="5">
    <source>
        <dbReference type="ARBA" id="ARBA00022777"/>
    </source>
</evidence>
<dbReference type="InterPro" id="IPR050736">
    <property type="entry name" value="Sensor_HK_Regulatory"/>
</dbReference>
<gene>
    <name evidence="11" type="ORF">N7U62_19570</name>
</gene>
<dbReference type="SUPFAM" id="SSF47384">
    <property type="entry name" value="Homodimeric domain of signal transducing histidine kinase"/>
    <property type="match status" value="1"/>
</dbReference>
<feature type="domain" description="Histidine kinase" evidence="10">
    <location>
        <begin position="400"/>
        <end position="618"/>
    </location>
</feature>
<dbReference type="Gene3D" id="1.25.40.10">
    <property type="entry name" value="Tetratricopeptide repeat domain"/>
    <property type="match status" value="1"/>
</dbReference>
<dbReference type="Pfam" id="PF13424">
    <property type="entry name" value="TPR_12"/>
    <property type="match status" value="2"/>
</dbReference>
<dbReference type="RefSeq" id="WP_264139777.1">
    <property type="nucleotide sequence ID" value="NZ_JAOYOD010000001.1"/>
</dbReference>
<feature type="coiled-coil region" evidence="8">
    <location>
        <begin position="369"/>
        <end position="396"/>
    </location>
</feature>
<dbReference type="CDD" id="cd00082">
    <property type="entry name" value="HisKA"/>
    <property type="match status" value="1"/>
</dbReference>
<dbReference type="InterPro" id="IPR011990">
    <property type="entry name" value="TPR-like_helical_dom_sf"/>
</dbReference>
<proteinExistence type="predicted"/>
<keyword evidence="7" id="KW-0802">TPR repeat</keyword>
<organism evidence="11 12">
    <name type="scientific">Reichenbachiella ulvae</name>
    <dbReference type="NCBI Taxonomy" id="2980104"/>
    <lineage>
        <taxon>Bacteria</taxon>
        <taxon>Pseudomonadati</taxon>
        <taxon>Bacteroidota</taxon>
        <taxon>Cytophagia</taxon>
        <taxon>Cytophagales</taxon>
        <taxon>Reichenbachiellaceae</taxon>
        <taxon>Reichenbachiella</taxon>
    </lineage>
</organism>
<evidence type="ECO:0000256" key="9">
    <source>
        <dbReference type="SAM" id="Phobius"/>
    </source>
</evidence>
<name>A0ABT3CYW8_9BACT</name>
<keyword evidence="9" id="KW-1133">Transmembrane helix</keyword>
<dbReference type="PANTHER" id="PTHR43711:SF28">
    <property type="entry name" value="SENSOR HISTIDINE KINASE YXDK"/>
    <property type="match status" value="1"/>
</dbReference>
<reference evidence="11 12" key="1">
    <citation type="submission" date="2022-10" db="EMBL/GenBank/DDBJ databases">
        <title>Comparative genomics and taxonomic characterization of three novel marine species of genus Reichenbachiella exhibiting antioxidant and polysaccharide degradation activities.</title>
        <authorList>
            <person name="Muhammad N."/>
            <person name="Lee Y.-J."/>
            <person name="Ko J."/>
            <person name="Kim S.-G."/>
        </authorList>
    </citation>
    <scope>NUCLEOTIDE SEQUENCE [LARGE SCALE GENOMIC DNA]</scope>
    <source>
        <strain evidence="11 12">ABR2-5</strain>
    </source>
</reference>
<dbReference type="SUPFAM" id="SSF55874">
    <property type="entry name" value="ATPase domain of HSP90 chaperone/DNA topoisomerase II/histidine kinase"/>
    <property type="match status" value="1"/>
</dbReference>
<keyword evidence="8" id="KW-0175">Coiled coil</keyword>
<evidence type="ECO:0000256" key="3">
    <source>
        <dbReference type="ARBA" id="ARBA00022553"/>
    </source>
</evidence>
<dbReference type="Gene3D" id="3.30.565.10">
    <property type="entry name" value="Histidine kinase-like ATPase, C-terminal domain"/>
    <property type="match status" value="1"/>
</dbReference>
<dbReference type="PANTHER" id="PTHR43711">
    <property type="entry name" value="TWO-COMPONENT HISTIDINE KINASE"/>
    <property type="match status" value="1"/>
</dbReference>
<dbReference type="InterPro" id="IPR004358">
    <property type="entry name" value="Sig_transdc_His_kin-like_C"/>
</dbReference>
<sequence>MIAGFFSLYGQQQQIADSLIEHLNHNQVSDSAKCQLYLEIAFHGGLEQKTIYAKKALNLAEKIDYPIGQAHSLSYLGVVDKRQGNLENAIDYYLKAEKIYRQNQYYSGLAATLSDLGSLYRVQKNFEVARSYYNQGCKILRQHADSLSLAASLLNMGELYRDFQVFDSALILFSESSEIFNISNYPIGTAYNLGNIGLVYAEQGKYQLAEENINEAIAILEEMGDRYPIAVYETSLAEIYVKRGNIKQALAYAHHALQIGEEEGLKEQIRDASLQLSKLYKTQNNYQKAYDYQNQYLSYRDSINNEETIRKMADLRTEYEVGQKQAEVDLKAAEVNLLEEEAKVNRFIKIGGSVFILFLLILSVVFYKLYKIKEQAEEAIRDKRQALEEMNATKDKFFSLISHDLRGPISNFSGVAQLIQTHIRNNNTEEIQRVGMVLEDSSHEISSLLDNLLDWSMNQQGHVSYKPEEISVEEICNPALRVMCNSAEAKGIQMTEEIYSELMLRADLNSCSTIIRNIISNSLKFTPEKGSITLSVTQVDNYAKITIQDTGIGIPQEKIETLFTFQGDRKRWGTKGEKGVGLGLNLVKEFVDLNQGKIEVESEEGKGSSFHVYLPLFEEVQ</sequence>
<keyword evidence="5 11" id="KW-0418">Kinase</keyword>
<dbReference type="InterPro" id="IPR036890">
    <property type="entry name" value="HATPase_C_sf"/>
</dbReference>
<evidence type="ECO:0000256" key="4">
    <source>
        <dbReference type="ARBA" id="ARBA00022679"/>
    </source>
</evidence>
<dbReference type="InterPro" id="IPR003594">
    <property type="entry name" value="HATPase_dom"/>
</dbReference>
<keyword evidence="12" id="KW-1185">Reference proteome</keyword>
<dbReference type="SMART" id="SM00028">
    <property type="entry name" value="TPR"/>
    <property type="match status" value="5"/>
</dbReference>
<dbReference type="InterPro" id="IPR003661">
    <property type="entry name" value="HisK_dim/P_dom"/>
</dbReference>
<feature type="repeat" description="TPR" evidence="7">
    <location>
        <begin position="190"/>
        <end position="223"/>
    </location>
</feature>
<dbReference type="PROSITE" id="PS50109">
    <property type="entry name" value="HIS_KIN"/>
    <property type="match status" value="1"/>
</dbReference>
<dbReference type="SUPFAM" id="SSF48452">
    <property type="entry name" value="TPR-like"/>
    <property type="match status" value="2"/>
</dbReference>
<evidence type="ECO:0000313" key="11">
    <source>
        <dbReference type="EMBL" id="MCV9388886.1"/>
    </source>
</evidence>
<dbReference type="EC" id="2.7.13.3" evidence="2"/>
<keyword evidence="6" id="KW-0902">Two-component regulatory system</keyword>
<feature type="transmembrane region" description="Helical" evidence="9">
    <location>
        <begin position="347"/>
        <end position="367"/>
    </location>
</feature>
<comment type="caution">
    <text evidence="11">The sequence shown here is derived from an EMBL/GenBank/DDBJ whole genome shotgun (WGS) entry which is preliminary data.</text>
</comment>
<dbReference type="PROSITE" id="PS50005">
    <property type="entry name" value="TPR"/>
    <property type="match status" value="2"/>
</dbReference>
<dbReference type="Pfam" id="PF00512">
    <property type="entry name" value="HisKA"/>
    <property type="match status" value="1"/>
</dbReference>
<dbReference type="PRINTS" id="PR00344">
    <property type="entry name" value="BCTRLSENSOR"/>
</dbReference>
<dbReference type="SMART" id="SM00387">
    <property type="entry name" value="HATPase_c"/>
    <property type="match status" value="1"/>
</dbReference>
<evidence type="ECO:0000256" key="8">
    <source>
        <dbReference type="SAM" id="Coils"/>
    </source>
</evidence>
<evidence type="ECO:0000256" key="2">
    <source>
        <dbReference type="ARBA" id="ARBA00012438"/>
    </source>
</evidence>
<dbReference type="InterPro" id="IPR005467">
    <property type="entry name" value="His_kinase_dom"/>
</dbReference>
<dbReference type="Proteomes" id="UP001300692">
    <property type="component" value="Unassembled WGS sequence"/>
</dbReference>
<feature type="repeat" description="TPR" evidence="7">
    <location>
        <begin position="70"/>
        <end position="103"/>
    </location>
</feature>
<dbReference type="InterPro" id="IPR019734">
    <property type="entry name" value="TPR_rpt"/>
</dbReference>
<evidence type="ECO:0000256" key="7">
    <source>
        <dbReference type="PROSITE-ProRule" id="PRU00339"/>
    </source>
</evidence>
<dbReference type="SMART" id="SM00388">
    <property type="entry name" value="HisKA"/>
    <property type="match status" value="1"/>
</dbReference>
<dbReference type="GO" id="GO:0016301">
    <property type="term" value="F:kinase activity"/>
    <property type="evidence" value="ECO:0007669"/>
    <property type="project" value="UniProtKB-KW"/>
</dbReference>
<keyword evidence="9" id="KW-0812">Transmembrane</keyword>
<evidence type="ECO:0000256" key="6">
    <source>
        <dbReference type="ARBA" id="ARBA00023012"/>
    </source>
</evidence>
<comment type="catalytic activity">
    <reaction evidence="1">
        <text>ATP + protein L-histidine = ADP + protein N-phospho-L-histidine.</text>
        <dbReference type="EC" id="2.7.13.3"/>
    </reaction>
</comment>
<evidence type="ECO:0000259" key="10">
    <source>
        <dbReference type="PROSITE" id="PS50109"/>
    </source>
</evidence>
<evidence type="ECO:0000256" key="1">
    <source>
        <dbReference type="ARBA" id="ARBA00000085"/>
    </source>
</evidence>
<keyword evidence="9" id="KW-0472">Membrane</keyword>
<dbReference type="EMBL" id="JAOYOD010000001">
    <property type="protein sequence ID" value="MCV9388886.1"/>
    <property type="molecule type" value="Genomic_DNA"/>
</dbReference>
<accession>A0ABT3CYW8</accession>
<dbReference type="Gene3D" id="1.10.287.130">
    <property type="match status" value="1"/>
</dbReference>